<dbReference type="Proteomes" id="UP001489004">
    <property type="component" value="Unassembled WGS sequence"/>
</dbReference>
<keyword evidence="2" id="KW-1185">Reference proteome</keyword>
<reference evidence="1 2" key="1">
    <citation type="journal article" date="2024" name="Nat. Commun.">
        <title>Phylogenomics reveals the evolutionary origins of lichenization in chlorophyte algae.</title>
        <authorList>
            <person name="Puginier C."/>
            <person name="Libourel C."/>
            <person name="Otte J."/>
            <person name="Skaloud P."/>
            <person name="Haon M."/>
            <person name="Grisel S."/>
            <person name="Petersen M."/>
            <person name="Berrin J.G."/>
            <person name="Delaux P.M."/>
            <person name="Dal Grande F."/>
            <person name="Keller J."/>
        </authorList>
    </citation>
    <scope>NUCLEOTIDE SEQUENCE [LARGE SCALE GENOMIC DNA]</scope>
    <source>
        <strain evidence="1 2">SAG 2043</strain>
    </source>
</reference>
<gene>
    <name evidence="1" type="ORF">WJX72_009894</name>
</gene>
<name>A0AAW1PGZ2_9CHLO</name>
<protein>
    <submittedName>
        <fullName evidence="1">Uncharacterized protein</fullName>
    </submittedName>
</protein>
<proteinExistence type="predicted"/>
<dbReference type="PANTHER" id="PTHR33099:SF13">
    <property type="entry name" value="F-BOX DOMAIN-CONTAINING PROTEIN-RELATED"/>
    <property type="match status" value="1"/>
</dbReference>
<evidence type="ECO:0000313" key="2">
    <source>
        <dbReference type="Proteomes" id="UP001489004"/>
    </source>
</evidence>
<dbReference type="PANTHER" id="PTHR33099">
    <property type="entry name" value="FE2OG DIOXYGENASE DOMAIN-CONTAINING PROTEIN"/>
    <property type="match status" value="1"/>
</dbReference>
<dbReference type="AlphaFoldDB" id="A0AAW1PGZ2"/>
<evidence type="ECO:0000313" key="1">
    <source>
        <dbReference type="EMBL" id="KAK9809133.1"/>
    </source>
</evidence>
<comment type="caution">
    <text evidence="1">The sequence shown here is derived from an EMBL/GenBank/DDBJ whole genome shotgun (WGS) entry which is preliminary data.</text>
</comment>
<sequence length="200" mass="22008">MKISNDQNVQIHDVAGDNAFSTCATAFYADCQHEIQEVTSGYCLSLVYTLVHVGQGPPPRIVDRTEASRPLQPILRAWAADANSPKKLVWMLGHRYIPGSATGLHGLERRDCAVAETLLAAGRATETEVYLANFVKWYDSKTGEDSFRVYSCNNWAALDGGAVPFGLMRVDIKTEIIQGGRNLKDVEVGSILTMMECQLQ</sequence>
<organism evidence="1 2">
    <name type="scientific">[Myrmecia] bisecta</name>
    <dbReference type="NCBI Taxonomy" id="41462"/>
    <lineage>
        <taxon>Eukaryota</taxon>
        <taxon>Viridiplantae</taxon>
        <taxon>Chlorophyta</taxon>
        <taxon>core chlorophytes</taxon>
        <taxon>Trebouxiophyceae</taxon>
        <taxon>Trebouxiales</taxon>
        <taxon>Trebouxiaceae</taxon>
        <taxon>Myrmecia</taxon>
    </lineage>
</organism>
<accession>A0AAW1PGZ2</accession>
<dbReference type="EMBL" id="JALJOR010000011">
    <property type="protein sequence ID" value="KAK9809133.1"/>
    <property type="molecule type" value="Genomic_DNA"/>
</dbReference>